<evidence type="ECO:0000256" key="6">
    <source>
        <dbReference type="ARBA" id="ARBA00022692"/>
    </source>
</evidence>
<dbReference type="InterPro" id="IPR050324">
    <property type="entry name" value="CDP-alcohol_PTase-I"/>
</dbReference>
<dbReference type="PANTHER" id="PTHR14269">
    <property type="entry name" value="CDP-DIACYLGLYCEROL--GLYCEROL-3-PHOSPHATE 3-PHOSPHATIDYLTRANSFERASE-RELATED"/>
    <property type="match status" value="1"/>
</dbReference>
<sequence length="267" mass="28162">MSCRTGLAKKTSRASSRIRSSGSCIGHCTSRHHNRKPGALSRFLFRMAAPRQTVFASSVDSAGPESRDGPTLNIPTALTLIRVAAVPLVTLIFFMRGAWVAPSCCTIFICAAITDWADGFLARKLRLVSSFGAFLDPVADKLMVAAALVLLCVHAPPDVGGAFIAIPATIIIGREITMSALREWAASAGGDVHDAVAVNSFGKWKTATQLVAISILLGARDGFAWLGLSKDAGMLLTKAGSCCLWISAGLALLSMGIYMSGILKYMS</sequence>
<dbReference type="InterPro" id="IPR048254">
    <property type="entry name" value="CDP_ALCOHOL_P_TRANSF_CS"/>
</dbReference>
<keyword evidence="10" id="KW-0594">Phospholipid biosynthesis</keyword>
<dbReference type="NCBIfam" id="TIGR00560">
    <property type="entry name" value="pgsA"/>
    <property type="match status" value="1"/>
</dbReference>
<dbReference type="GO" id="GO:0006655">
    <property type="term" value="P:phosphatidylglycerol biosynthetic process"/>
    <property type="evidence" value="ECO:0007669"/>
    <property type="project" value="UniProtKB-ARBA"/>
</dbReference>
<dbReference type="InterPro" id="IPR043130">
    <property type="entry name" value="CDP-OH_PTrfase_TM_dom"/>
</dbReference>
<dbReference type="Gene3D" id="1.20.120.1760">
    <property type="match status" value="1"/>
</dbReference>
<evidence type="ECO:0000256" key="11">
    <source>
        <dbReference type="ARBA" id="ARBA00023264"/>
    </source>
</evidence>
<keyword evidence="11" id="KW-1208">Phospholipid metabolism</keyword>
<evidence type="ECO:0000256" key="7">
    <source>
        <dbReference type="ARBA" id="ARBA00022989"/>
    </source>
</evidence>
<dbReference type="RefSeq" id="XP_002507590.1">
    <property type="nucleotide sequence ID" value="XM_002507544.1"/>
</dbReference>
<comment type="cofactor">
    <cofactor evidence="1">
        <name>Mn(2+)</name>
        <dbReference type="ChEBI" id="CHEBI:29035"/>
    </cofactor>
</comment>
<keyword evidence="15" id="KW-1185">Reference proteome</keyword>
<dbReference type="STRING" id="296587.C1FDU9"/>
<evidence type="ECO:0000313" key="15">
    <source>
        <dbReference type="Proteomes" id="UP000002009"/>
    </source>
</evidence>
<feature type="transmembrane region" description="Helical" evidence="13">
    <location>
        <begin position="234"/>
        <end position="258"/>
    </location>
</feature>
<comment type="similarity">
    <text evidence="3 12">Belongs to the CDP-alcohol phosphatidyltransferase class-I family.</text>
</comment>
<evidence type="ECO:0000256" key="3">
    <source>
        <dbReference type="ARBA" id="ARBA00010441"/>
    </source>
</evidence>
<keyword evidence="6 13" id="KW-0812">Transmembrane</keyword>
<dbReference type="OMA" id="IWIDERI"/>
<dbReference type="InterPro" id="IPR004570">
    <property type="entry name" value="Phosphatidylglycerol_P_synth"/>
</dbReference>
<feature type="transmembrane region" description="Helical" evidence="13">
    <location>
        <begin position="99"/>
        <end position="117"/>
    </location>
</feature>
<dbReference type="KEGG" id="mis:MICPUN_113358"/>
<dbReference type="GO" id="GO:0008444">
    <property type="term" value="F:CDP-diacylglycerol-glycerol-3-phosphate 3-phosphatidyltransferase activity"/>
    <property type="evidence" value="ECO:0007669"/>
    <property type="project" value="InterPro"/>
</dbReference>
<dbReference type="EMBL" id="CP001574">
    <property type="protein sequence ID" value="ACO68848.1"/>
    <property type="molecule type" value="Genomic_DNA"/>
</dbReference>
<gene>
    <name evidence="14" type="ORF">MICPUN_113358</name>
</gene>
<accession>C1FDU9</accession>
<dbReference type="AlphaFoldDB" id="C1FDU9"/>
<evidence type="ECO:0000256" key="4">
    <source>
        <dbReference type="ARBA" id="ARBA00022516"/>
    </source>
</evidence>
<keyword evidence="5 12" id="KW-0808">Transferase</keyword>
<evidence type="ECO:0000256" key="5">
    <source>
        <dbReference type="ARBA" id="ARBA00022679"/>
    </source>
</evidence>
<organism evidence="14 15">
    <name type="scientific">Micromonas commoda (strain RCC299 / NOUM17 / CCMP2709)</name>
    <name type="common">Picoplanktonic green alga</name>
    <dbReference type="NCBI Taxonomy" id="296587"/>
    <lineage>
        <taxon>Eukaryota</taxon>
        <taxon>Viridiplantae</taxon>
        <taxon>Chlorophyta</taxon>
        <taxon>Mamiellophyceae</taxon>
        <taxon>Mamiellales</taxon>
        <taxon>Mamiellaceae</taxon>
        <taxon>Micromonas</taxon>
    </lineage>
</organism>
<keyword evidence="4" id="KW-0444">Lipid biosynthesis</keyword>
<evidence type="ECO:0000313" key="14">
    <source>
        <dbReference type="EMBL" id="ACO68848.1"/>
    </source>
</evidence>
<evidence type="ECO:0000256" key="2">
    <source>
        <dbReference type="ARBA" id="ARBA00004141"/>
    </source>
</evidence>
<reference evidence="14 15" key="1">
    <citation type="journal article" date="2009" name="Science">
        <title>Green evolution and dynamic adaptations revealed by genomes of the marine picoeukaryotes Micromonas.</title>
        <authorList>
            <person name="Worden A.Z."/>
            <person name="Lee J.H."/>
            <person name="Mock T."/>
            <person name="Rouze P."/>
            <person name="Simmons M.P."/>
            <person name="Aerts A.L."/>
            <person name="Allen A.E."/>
            <person name="Cuvelier M.L."/>
            <person name="Derelle E."/>
            <person name="Everett M.V."/>
            <person name="Foulon E."/>
            <person name="Grimwood J."/>
            <person name="Gundlach H."/>
            <person name="Henrissat B."/>
            <person name="Napoli C."/>
            <person name="McDonald S.M."/>
            <person name="Parker M.S."/>
            <person name="Rombauts S."/>
            <person name="Salamov A."/>
            <person name="Von Dassow P."/>
            <person name="Badger J.H."/>
            <person name="Coutinho P.M."/>
            <person name="Demir E."/>
            <person name="Dubchak I."/>
            <person name="Gentemann C."/>
            <person name="Eikrem W."/>
            <person name="Gready J.E."/>
            <person name="John U."/>
            <person name="Lanier W."/>
            <person name="Lindquist E.A."/>
            <person name="Lucas S."/>
            <person name="Mayer K.F."/>
            <person name="Moreau H."/>
            <person name="Not F."/>
            <person name="Otillar R."/>
            <person name="Panaud O."/>
            <person name="Pangilinan J."/>
            <person name="Paulsen I."/>
            <person name="Piegu B."/>
            <person name="Poliakov A."/>
            <person name="Robbens S."/>
            <person name="Schmutz J."/>
            <person name="Toulza E."/>
            <person name="Wyss T."/>
            <person name="Zelensky A."/>
            <person name="Zhou K."/>
            <person name="Armbrust E.V."/>
            <person name="Bhattacharya D."/>
            <person name="Goodenough U.W."/>
            <person name="Van de Peer Y."/>
            <person name="Grigoriev I.V."/>
        </authorList>
    </citation>
    <scope>NUCLEOTIDE SEQUENCE [LARGE SCALE GENOMIC DNA]</scope>
    <source>
        <strain evidence="15">RCC299 / NOUM17</strain>
    </source>
</reference>
<dbReference type="FunFam" id="1.20.120.1760:FF:000008">
    <property type="entry name" value="CDP-diacylglycerol--glycerol-3-phosphate 3-phosphatidyltransferase 2"/>
    <property type="match status" value="1"/>
</dbReference>
<keyword evidence="7 13" id="KW-1133">Transmembrane helix</keyword>
<evidence type="ECO:0000256" key="1">
    <source>
        <dbReference type="ARBA" id="ARBA00001936"/>
    </source>
</evidence>
<dbReference type="GeneID" id="8250123"/>
<dbReference type="Proteomes" id="UP000002009">
    <property type="component" value="Chromosome 1"/>
</dbReference>
<evidence type="ECO:0000256" key="9">
    <source>
        <dbReference type="ARBA" id="ARBA00023136"/>
    </source>
</evidence>
<name>C1FDU9_MICCC</name>
<keyword evidence="9 13" id="KW-0472">Membrane</keyword>
<dbReference type="eggNOG" id="KOG1617">
    <property type="taxonomic scope" value="Eukaryota"/>
</dbReference>
<dbReference type="PROSITE" id="PS00379">
    <property type="entry name" value="CDP_ALCOHOL_P_TRANSF"/>
    <property type="match status" value="1"/>
</dbReference>
<evidence type="ECO:0000256" key="13">
    <source>
        <dbReference type="SAM" id="Phobius"/>
    </source>
</evidence>
<evidence type="ECO:0000256" key="12">
    <source>
        <dbReference type="RuleBase" id="RU003750"/>
    </source>
</evidence>
<evidence type="ECO:0000256" key="8">
    <source>
        <dbReference type="ARBA" id="ARBA00023098"/>
    </source>
</evidence>
<dbReference type="GO" id="GO:0016020">
    <property type="term" value="C:membrane"/>
    <property type="evidence" value="ECO:0007669"/>
    <property type="project" value="UniProtKB-SubCell"/>
</dbReference>
<dbReference type="PANTHER" id="PTHR14269:SF62">
    <property type="entry name" value="CDP-DIACYLGLYCEROL--GLYCEROL-3-PHOSPHATE 3-PHOSPHATIDYLTRANSFERASE 1, CHLOROPLASTIC"/>
    <property type="match status" value="1"/>
</dbReference>
<keyword evidence="8" id="KW-0443">Lipid metabolism</keyword>
<dbReference type="FunCoup" id="C1FDU9">
    <property type="interactions" value="138"/>
</dbReference>
<dbReference type="OrthoDB" id="10020554at2759"/>
<dbReference type="GO" id="GO:0030145">
    <property type="term" value="F:manganese ion binding"/>
    <property type="evidence" value="ECO:0007669"/>
    <property type="project" value="UniProtKB-ARBA"/>
</dbReference>
<dbReference type="Pfam" id="PF01066">
    <property type="entry name" value="CDP-OH_P_transf"/>
    <property type="match status" value="1"/>
</dbReference>
<dbReference type="InParanoid" id="C1FDU9"/>
<dbReference type="InterPro" id="IPR000462">
    <property type="entry name" value="CDP-OH_P_trans"/>
</dbReference>
<dbReference type="GO" id="GO:0005737">
    <property type="term" value="C:cytoplasm"/>
    <property type="evidence" value="ECO:0007669"/>
    <property type="project" value="UniProtKB-ARBA"/>
</dbReference>
<evidence type="ECO:0000256" key="10">
    <source>
        <dbReference type="ARBA" id="ARBA00023209"/>
    </source>
</evidence>
<proteinExistence type="inferred from homology"/>
<comment type="subcellular location">
    <subcellularLocation>
        <location evidence="2">Membrane</location>
        <topology evidence="2">Multi-pass membrane protein</topology>
    </subcellularLocation>
</comment>
<protein>
    <submittedName>
        <fullName evidence="14">Cdp-alcohol phosphatidyltransferase</fullName>
    </submittedName>
</protein>
<dbReference type="GO" id="GO:0045995">
    <property type="term" value="P:regulation of embryonic development"/>
    <property type="evidence" value="ECO:0007669"/>
    <property type="project" value="UniProtKB-ARBA"/>
</dbReference>